<organism evidence="2 3">
    <name type="scientific">Phaeoacremonium minimum (strain UCR-PA7)</name>
    <name type="common">Esca disease fungus</name>
    <name type="synonym">Togninia minima</name>
    <dbReference type="NCBI Taxonomy" id="1286976"/>
    <lineage>
        <taxon>Eukaryota</taxon>
        <taxon>Fungi</taxon>
        <taxon>Dikarya</taxon>
        <taxon>Ascomycota</taxon>
        <taxon>Pezizomycotina</taxon>
        <taxon>Sordariomycetes</taxon>
        <taxon>Sordariomycetidae</taxon>
        <taxon>Togniniales</taxon>
        <taxon>Togniniaceae</taxon>
        <taxon>Phaeoacremonium</taxon>
    </lineage>
</organism>
<dbReference type="PANTHER" id="PTHR34883">
    <property type="entry name" value="SERINE-RICH PROTEIN, PUTATIVE-RELATED-RELATED"/>
    <property type="match status" value="1"/>
</dbReference>
<dbReference type="InterPro" id="IPR008972">
    <property type="entry name" value="Cupredoxin"/>
</dbReference>
<dbReference type="KEGG" id="tmn:UCRPA7_4455"/>
<feature type="signal peptide" evidence="1">
    <location>
        <begin position="1"/>
        <end position="18"/>
    </location>
</feature>
<keyword evidence="1" id="KW-0732">Signal</keyword>
<evidence type="ECO:0000313" key="2">
    <source>
        <dbReference type="EMBL" id="EOO00019.1"/>
    </source>
</evidence>
<name>R8BKZ4_PHAM7</name>
<proteinExistence type="predicted"/>
<feature type="chain" id="PRO_5004462862" evidence="1">
    <location>
        <begin position="19"/>
        <end position="343"/>
    </location>
</feature>
<dbReference type="AlphaFoldDB" id="R8BKZ4"/>
<reference evidence="3" key="1">
    <citation type="journal article" date="2013" name="Genome Announc.">
        <title>Draft genome sequence of the ascomycete Phaeoacremonium aleophilum strain UCR-PA7, a causal agent of the esca disease complex in grapevines.</title>
        <authorList>
            <person name="Blanco-Ulate B."/>
            <person name="Rolshausen P."/>
            <person name="Cantu D."/>
        </authorList>
    </citation>
    <scope>NUCLEOTIDE SEQUENCE [LARGE SCALE GENOMIC DNA]</scope>
    <source>
        <strain evidence="3">UCR-PA7</strain>
    </source>
</reference>
<protein>
    <submittedName>
        <fullName evidence="2">Putative serine-threonine rich protein</fullName>
    </submittedName>
</protein>
<dbReference type="OrthoDB" id="1921208at2759"/>
<evidence type="ECO:0000256" key="1">
    <source>
        <dbReference type="SAM" id="SignalP"/>
    </source>
</evidence>
<sequence>MKFSVAALSLCLAPLALAKSVHNVYPVRRDANKVAARKAKAKAQQGSLAGLGLAGFGITETTVQEVILIWVNPGNSAATTTVNQQVTVTETVTAGAVATTVAGEAGTTTVAAGSSTTVAGTGATHSVTVGGSAGLQFTPSEVKAAVGDMVVFTFLSQNHTATQSAFATPCDPLAGGMDSGFQANPNNTINPPPQVAMQVMVDTPLWFYCAQKGHCGKGMTFSINPTAEKTQAMFQAMAIAQKGAGAGTAITGNGGAANGSEAAAPAATASTTSLLPLGGSSTTTAAVAGATNGVTTGSGTTLADGSCVCAVQCGSIGTGAFPAVAAQGVGAFGGALPISMAAA</sequence>
<evidence type="ECO:0000313" key="3">
    <source>
        <dbReference type="Proteomes" id="UP000014074"/>
    </source>
</evidence>
<dbReference type="HOGENOM" id="CLU_053381_0_0_1"/>
<dbReference type="Proteomes" id="UP000014074">
    <property type="component" value="Unassembled WGS sequence"/>
</dbReference>
<keyword evidence="3" id="KW-1185">Reference proteome</keyword>
<dbReference type="InterPro" id="IPR052953">
    <property type="entry name" value="Ser-rich/MCO-related"/>
</dbReference>
<dbReference type="eggNOG" id="ENOG502S40X">
    <property type="taxonomic scope" value="Eukaryota"/>
</dbReference>
<dbReference type="PANTHER" id="PTHR34883:SF4">
    <property type="entry name" value="CUPREDOXIN"/>
    <property type="match status" value="1"/>
</dbReference>
<dbReference type="CDD" id="cd00920">
    <property type="entry name" value="Cupredoxin"/>
    <property type="match status" value="1"/>
</dbReference>
<dbReference type="Gene3D" id="2.60.40.420">
    <property type="entry name" value="Cupredoxins - blue copper proteins"/>
    <property type="match status" value="1"/>
</dbReference>
<dbReference type="RefSeq" id="XP_007915180.1">
    <property type="nucleotide sequence ID" value="XM_007916989.1"/>
</dbReference>
<dbReference type="GeneID" id="19324908"/>
<dbReference type="EMBL" id="KB933118">
    <property type="protein sequence ID" value="EOO00019.1"/>
    <property type="molecule type" value="Genomic_DNA"/>
</dbReference>
<gene>
    <name evidence="2" type="ORF">UCRPA7_4455</name>
</gene>
<accession>R8BKZ4</accession>
<dbReference type="SUPFAM" id="SSF49503">
    <property type="entry name" value="Cupredoxins"/>
    <property type="match status" value="1"/>
</dbReference>